<proteinExistence type="predicted"/>
<dbReference type="AlphaFoldDB" id="A0A0R3JVB1"/>
<dbReference type="STRING" id="908809.ABG79_00829"/>
<evidence type="ECO:0000313" key="1">
    <source>
        <dbReference type="EMBL" id="KRQ87491.1"/>
    </source>
</evidence>
<dbReference type="EMBL" id="LKHP01000003">
    <property type="protein sequence ID" value="KRQ87491.1"/>
    <property type="molecule type" value="Genomic_DNA"/>
</dbReference>
<name>A0A0R3JVB1_CALMK</name>
<protein>
    <submittedName>
        <fullName evidence="1">R.Pab1 restriction endonuclease</fullName>
    </submittedName>
</protein>
<dbReference type="OrthoDB" id="1952049at2"/>
<comment type="caution">
    <text evidence="1">The sequence shown here is derived from an EMBL/GenBank/DDBJ whole genome shotgun (WGS) entry which is preliminary data.</text>
</comment>
<organism evidence="1 2">
    <name type="scientific">Caloramator mitchellensis</name>
    <dbReference type="NCBI Taxonomy" id="908809"/>
    <lineage>
        <taxon>Bacteria</taxon>
        <taxon>Bacillati</taxon>
        <taxon>Bacillota</taxon>
        <taxon>Clostridia</taxon>
        <taxon>Eubacteriales</taxon>
        <taxon>Clostridiaceae</taxon>
        <taxon>Caloramator</taxon>
    </lineage>
</organism>
<dbReference type="REBASE" id="141429">
    <property type="entry name" value="CmiVF08ORF828P"/>
</dbReference>
<keyword evidence="1" id="KW-0378">Hydrolase</keyword>
<dbReference type="Proteomes" id="UP000052015">
    <property type="component" value="Unassembled WGS sequence"/>
</dbReference>
<gene>
    <name evidence="1" type="ORF">ABG79_00829</name>
</gene>
<reference evidence="1 2" key="1">
    <citation type="submission" date="2015-09" db="EMBL/GenBank/DDBJ databases">
        <title>Draft genome sequence of a Caloramator mitchellensis, a moderate thermophile from the Great Artesian Basin of Australia.</title>
        <authorList>
            <person name="Patel B.K."/>
        </authorList>
    </citation>
    <scope>NUCLEOTIDE SEQUENCE [LARGE SCALE GENOMIC DNA]</scope>
    <source>
        <strain evidence="1 2">VF08</strain>
    </source>
</reference>
<dbReference type="GO" id="GO:0004519">
    <property type="term" value="F:endonuclease activity"/>
    <property type="evidence" value="ECO:0007669"/>
    <property type="project" value="UniProtKB-KW"/>
</dbReference>
<keyword evidence="1" id="KW-0540">Nuclease</keyword>
<accession>A0A0R3JVB1</accession>
<keyword evidence="1" id="KW-0255">Endonuclease</keyword>
<evidence type="ECO:0000313" key="2">
    <source>
        <dbReference type="Proteomes" id="UP000052015"/>
    </source>
</evidence>
<keyword evidence="2" id="KW-1185">Reference proteome</keyword>
<dbReference type="RefSeq" id="WP_057977396.1">
    <property type="nucleotide sequence ID" value="NZ_LKHP01000003.1"/>
</dbReference>
<sequence>MPNNIKNPEIIKEQDQIRINFIIKNNASKIRLKERNNNMGEKFLKFNDAIENKNAYLEWQVAYDTKVKKDGEYKLEYLDGDEYIYYRVKKEKIEKKYPAELMVIFKYGLDLGFITKNDINRIIDEIDKIYNEKIFLDNYNIIGKKTENKLYEGFDIYERVLPMSILMEKEYFIEMERKQMQFAAGYQTMIYVCPYLSYLDYNKYSLDNKVSWIVTKENISIFEKIILAFSLASEQHNRDIKELLNIILKAS</sequence>